<evidence type="ECO:0000313" key="2">
    <source>
        <dbReference type="Proteomes" id="UP000762676"/>
    </source>
</evidence>
<gene>
    <name evidence="1" type="ORF">ElyMa_002482600</name>
</gene>
<comment type="caution">
    <text evidence="1">The sequence shown here is derived from an EMBL/GenBank/DDBJ whole genome shotgun (WGS) entry which is preliminary data.</text>
</comment>
<dbReference type="AlphaFoldDB" id="A0AAV4GRQ5"/>
<name>A0AAV4GRQ5_9GAST</name>
<dbReference type="EMBL" id="BMAT01005068">
    <property type="protein sequence ID" value="GFR87035.1"/>
    <property type="molecule type" value="Genomic_DNA"/>
</dbReference>
<keyword evidence="2" id="KW-1185">Reference proteome</keyword>
<reference evidence="1 2" key="1">
    <citation type="journal article" date="2021" name="Elife">
        <title>Chloroplast acquisition without the gene transfer in kleptoplastic sea slugs, Plakobranchus ocellatus.</title>
        <authorList>
            <person name="Maeda T."/>
            <person name="Takahashi S."/>
            <person name="Yoshida T."/>
            <person name="Shimamura S."/>
            <person name="Takaki Y."/>
            <person name="Nagai Y."/>
            <person name="Toyoda A."/>
            <person name="Suzuki Y."/>
            <person name="Arimoto A."/>
            <person name="Ishii H."/>
            <person name="Satoh N."/>
            <person name="Nishiyama T."/>
            <person name="Hasebe M."/>
            <person name="Maruyama T."/>
            <person name="Minagawa J."/>
            <person name="Obokata J."/>
            <person name="Shigenobu S."/>
        </authorList>
    </citation>
    <scope>NUCLEOTIDE SEQUENCE [LARGE SCALE GENOMIC DNA]</scope>
</reference>
<evidence type="ECO:0000313" key="1">
    <source>
        <dbReference type="EMBL" id="GFR87035.1"/>
    </source>
</evidence>
<sequence>MLSADVDRLSPGVCVRAKLGTAQDELVCLWSPISVDSQEMQTGQKDVNFITIDWTLRRSSIQVHTIFGNSICNKLTKALSMLFLSPSGWIQFGGDLILVTHWL</sequence>
<accession>A0AAV4GRQ5</accession>
<dbReference type="Proteomes" id="UP000762676">
    <property type="component" value="Unassembled WGS sequence"/>
</dbReference>
<proteinExistence type="predicted"/>
<protein>
    <submittedName>
        <fullName evidence="1">Uncharacterized protein</fullName>
    </submittedName>
</protein>
<organism evidence="1 2">
    <name type="scientific">Elysia marginata</name>
    <dbReference type="NCBI Taxonomy" id="1093978"/>
    <lineage>
        <taxon>Eukaryota</taxon>
        <taxon>Metazoa</taxon>
        <taxon>Spiralia</taxon>
        <taxon>Lophotrochozoa</taxon>
        <taxon>Mollusca</taxon>
        <taxon>Gastropoda</taxon>
        <taxon>Heterobranchia</taxon>
        <taxon>Euthyneura</taxon>
        <taxon>Panpulmonata</taxon>
        <taxon>Sacoglossa</taxon>
        <taxon>Placobranchoidea</taxon>
        <taxon>Plakobranchidae</taxon>
        <taxon>Elysia</taxon>
    </lineage>
</organism>